<dbReference type="GO" id="GO:0005737">
    <property type="term" value="C:cytoplasm"/>
    <property type="evidence" value="ECO:0007669"/>
    <property type="project" value="TreeGrafter"/>
</dbReference>
<organism evidence="2 3">
    <name type="scientific">Methyloglobulus morosus KoM1</name>
    <dbReference type="NCBI Taxonomy" id="1116472"/>
    <lineage>
        <taxon>Bacteria</taxon>
        <taxon>Pseudomonadati</taxon>
        <taxon>Pseudomonadota</taxon>
        <taxon>Gammaproteobacteria</taxon>
        <taxon>Methylococcales</taxon>
        <taxon>Methylococcaceae</taxon>
        <taxon>Methyloglobulus</taxon>
    </lineage>
</organism>
<dbReference type="Gene3D" id="3.40.50.300">
    <property type="entry name" value="P-loop containing nucleotide triphosphate hydrolases"/>
    <property type="match status" value="1"/>
</dbReference>
<accession>V5DZ83</accession>
<dbReference type="AlphaFoldDB" id="V5DZ83"/>
<dbReference type="Proteomes" id="UP000017842">
    <property type="component" value="Unassembled WGS sequence"/>
</dbReference>
<comment type="caution">
    <text evidence="2">The sequence shown here is derived from an EMBL/GenBank/DDBJ whole genome shotgun (WGS) entry which is preliminary data.</text>
</comment>
<dbReference type="PANTHER" id="PTHR42714:SF6">
    <property type="entry name" value="TRANSLATION INITIATION FACTOR IF-2"/>
    <property type="match status" value="1"/>
</dbReference>
<dbReference type="GO" id="GO:0005525">
    <property type="term" value="F:GTP binding"/>
    <property type="evidence" value="ECO:0007669"/>
    <property type="project" value="InterPro"/>
</dbReference>
<keyword evidence="3" id="KW-1185">Reference proteome</keyword>
<dbReference type="PANTHER" id="PTHR42714">
    <property type="entry name" value="TRNA MODIFICATION GTPASE GTPBP3"/>
    <property type="match status" value="1"/>
</dbReference>
<proteinExistence type="predicted"/>
<dbReference type="EMBL" id="AYLO01000051">
    <property type="protein sequence ID" value="ESS72606.1"/>
    <property type="molecule type" value="Genomic_DNA"/>
</dbReference>
<dbReference type="PATRIC" id="fig|1116472.3.peg.1610"/>
<dbReference type="InterPro" id="IPR006073">
    <property type="entry name" value="GTP-bd"/>
</dbReference>
<dbReference type="RefSeq" id="WP_023494403.1">
    <property type="nucleotide sequence ID" value="NZ_AYLO01000051.1"/>
</dbReference>
<dbReference type="STRING" id="1116472.MGMO_53c00650"/>
<dbReference type="InterPro" id="IPR027417">
    <property type="entry name" value="P-loop_NTPase"/>
</dbReference>
<dbReference type="eggNOG" id="COG0699">
    <property type="taxonomic scope" value="Bacteria"/>
</dbReference>
<dbReference type="Pfam" id="PF01926">
    <property type="entry name" value="MMR_HSR1"/>
    <property type="match status" value="1"/>
</dbReference>
<dbReference type="GO" id="GO:0030488">
    <property type="term" value="P:tRNA methylation"/>
    <property type="evidence" value="ECO:0007669"/>
    <property type="project" value="TreeGrafter"/>
</dbReference>
<evidence type="ECO:0000259" key="1">
    <source>
        <dbReference type="Pfam" id="PF01926"/>
    </source>
</evidence>
<sequence>MLEFIQLLKQRYQSVLSQQRDESNKSSYQQRIDDLILTEAFLRKGQMLKNSADYPLQIAVIGPTQAGKSSLVNALLNSSVASVSPLAGYTMHPQGFCNGVAMSACGGLQWYFGRFQQMQQSQLPKDRLDCYSLTENTTDSPFLPDSVLWDTPDFDSIDSANYREGVIRTVALADMVILVVSKEKYADQSVWDIMADIEALQQPTLICLNKLSEGSETLLINSLKDKWQQTRKDGFPEAVPLYYQKQSGKPQWPDNQQLQRLARQINRKTQPRLEQELLQKYWQSWLEPVLAEHSSLRDWHGLVDQVIQQGLDSYRRDYLDHPHHYETFQHALAELLNLLEIPGVAGILANTRRMLTWPIRKMMSIGKKRLHIADSSQEITLLNQIAEHVLIQMADKLLNQAEQNRQSQWWKEFSRLLRTQRANILQDFGDAAQQYHLAFQEEVENTASQLFNKLQEQPTLLNSLRATRVTADAAVIALALHTGGIGVHDLIIAPAMLTVTSLLAESALGTYMSRVEKELKQRQLAAVKQALFTDSMKLKLLELSSQLSSVTYFNISPEQLQQAESQLTDLRHGLRLL</sequence>
<dbReference type="CDD" id="cd00882">
    <property type="entry name" value="Ras_like_GTPase"/>
    <property type="match status" value="1"/>
</dbReference>
<evidence type="ECO:0000313" key="2">
    <source>
        <dbReference type="EMBL" id="ESS72606.1"/>
    </source>
</evidence>
<dbReference type="SUPFAM" id="SSF52540">
    <property type="entry name" value="P-loop containing nucleoside triphosphate hydrolases"/>
    <property type="match status" value="1"/>
</dbReference>
<dbReference type="OrthoDB" id="207675at2"/>
<dbReference type="GO" id="GO:0002098">
    <property type="term" value="P:tRNA wobble uridine modification"/>
    <property type="evidence" value="ECO:0007669"/>
    <property type="project" value="TreeGrafter"/>
</dbReference>
<name>V5DZ83_9GAMM</name>
<gene>
    <name evidence="2" type="ORF">MGMO_53c00650</name>
</gene>
<protein>
    <recommendedName>
        <fullName evidence="1">G domain-containing protein</fullName>
    </recommendedName>
</protein>
<evidence type="ECO:0000313" key="3">
    <source>
        <dbReference type="Proteomes" id="UP000017842"/>
    </source>
</evidence>
<feature type="domain" description="G" evidence="1">
    <location>
        <begin position="57"/>
        <end position="210"/>
    </location>
</feature>
<reference evidence="2 3" key="1">
    <citation type="journal article" date="2013" name="Genome Announc.">
        <title>Draft Genome Sequence of the Methanotrophic Gammaproteobacterium Methyloglobulus morosus DSM 22980 Strain KoM1.</title>
        <authorList>
            <person name="Poehlein A."/>
            <person name="Deutzmann J.S."/>
            <person name="Daniel R."/>
            <person name="Simeonova D.D."/>
        </authorList>
    </citation>
    <scope>NUCLEOTIDE SEQUENCE [LARGE SCALE GENOMIC DNA]</scope>
    <source>
        <strain evidence="2 3">KoM1</strain>
    </source>
</reference>